<sequence>MLPTAIRDLMQPPPGLDVDFSAPRGAEALVPADGISWRIFANPLALFIGGVGAVLLELAEPAVRSGVWDHSNFRKDPVTRLRRTGFAALVTVYAPRAEAQRMIGRVVRMHDRVTGTTPDGTPYHANDPQLLRWVHATALWGFAEAYSRYVTPLSAADRSRAFIEGQEAAHLYGATEPPADWAAWERLLHETAPTLEDSPTLGELLDLMDNAPLLPAWLRPLQRMLVRAAVEMTPAPVRDFPSLQSRRLRPGEAGLIRLLGRTASILPLPQLPPAQASRRMKP</sequence>
<reference evidence="2" key="1">
    <citation type="submission" date="2014-07" db="EMBL/GenBank/DDBJ databases">
        <authorList>
            <person name="Urmite Genomes Urmite Genomes"/>
        </authorList>
    </citation>
    <scope>NUCLEOTIDE SEQUENCE</scope>
    <source>
        <strain evidence="2">12M76_air</strain>
    </source>
</reference>
<dbReference type="AlphaFoldDB" id="A0A078MG16"/>
<dbReference type="Pfam" id="PF09995">
    <property type="entry name" value="MPAB_Lcp_cat"/>
    <property type="match status" value="1"/>
</dbReference>
<evidence type="ECO:0000313" key="2">
    <source>
        <dbReference type="EMBL" id="CEA04357.1"/>
    </source>
</evidence>
<dbReference type="PATRIC" id="fig|1461581.3.peg.1463"/>
<feature type="domain" description="ER-bound oxygenase mpaB/mpaB'/Rubber oxygenase catalytic" evidence="1">
    <location>
        <begin position="37"/>
        <end position="247"/>
    </location>
</feature>
<name>A0A078MG16_9PSED</name>
<dbReference type="PANTHER" id="PTHR36151">
    <property type="entry name" value="BLR2777 PROTEIN"/>
    <property type="match status" value="1"/>
</dbReference>
<dbReference type="PANTHER" id="PTHR36151:SF3">
    <property type="entry name" value="ER-BOUND OXYGENASE MPAB_MPAB'_RUBBER OXYGENASE CATALYTIC DOMAIN-CONTAINING PROTEIN"/>
    <property type="match status" value="1"/>
</dbReference>
<proteinExistence type="predicted"/>
<dbReference type="GO" id="GO:0016491">
    <property type="term" value="F:oxidoreductase activity"/>
    <property type="evidence" value="ECO:0007669"/>
    <property type="project" value="InterPro"/>
</dbReference>
<dbReference type="EMBL" id="LK391969">
    <property type="protein sequence ID" value="CEF26553.1"/>
    <property type="molecule type" value="Genomic_DNA"/>
</dbReference>
<dbReference type="EMBL" id="LM997413">
    <property type="protein sequence ID" value="CEA04357.1"/>
    <property type="molecule type" value="Genomic_DNA"/>
</dbReference>
<protein>
    <recommendedName>
        <fullName evidence="1">ER-bound oxygenase mpaB/mpaB'/Rubber oxygenase catalytic domain-containing protein</fullName>
    </recommendedName>
</protein>
<accession>A0A078MG16</accession>
<gene>
    <name evidence="2" type="ORF">BN1049_01486</name>
</gene>
<dbReference type="InterPro" id="IPR018713">
    <property type="entry name" value="MPAB/Lcp_cat_dom"/>
</dbReference>
<evidence type="ECO:0000259" key="1">
    <source>
        <dbReference type="Pfam" id="PF09995"/>
    </source>
</evidence>
<dbReference type="RefSeq" id="WP_204216698.1">
    <property type="nucleotide sequence ID" value="NZ_LK391969.1"/>
</dbReference>
<organism evidence="2">
    <name type="scientific">Pseudomonas saudimassiliensis</name>
    <dbReference type="NCBI Taxonomy" id="1461581"/>
    <lineage>
        <taxon>Bacteria</taxon>
        <taxon>Pseudomonadati</taxon>
        <taxon>Pseudomonadota</taxon>
        <taxon>Gammaproteobacteria</taxon>
        <taxon>Pseudomonadales</taxon>
        <taxon>Pseudomonadaceae</taxon>
        <taxon>Pseudomonas</taxon>
    </lineage>
</organism>